<dbReference type="Pfam" id="PF14070">
    <property type="entry name" value="YjfB_motility"/>
    <property type="match status" value="1"/>
</dbReference>
<sequence>MEISLISAHSQFSRSDMSAAVGLRVLDMAQDHAAAQGASLVRMMEQSVLPHLGGTVDIKV</sequence>
<name>A0ABW2V941_9BACL</name>
<comment type="caution">
    <text evidence="1">The sequence shown here is derived from an EMBL/GenBank/DDBJ whole genome shotgun (WGS) entry which is preliminary data.</text>
</comment>
<proteinExistence type="predicted"/>
<evidence type="ECO:0000313" key="2">
    <source>
        <dbReference type="Proteomes" id="UP001596528"/>
    </source>
</evidence>
<dbReference type="RefSeq" id="WP_138789885.1">
    <property type="nucleotide sequence ID" value="NZ_JBHTGQ010000039.1"/>
</dbReference>
<reference evidence="2" key="1">
    <citation type="journal article" date="2019" name="Int. J. Syst. Evol. Microbiol.">
        <title>The Global Catalogue of Microorganisms (GCM) 10K type strain sequencing project: providing services to taxonomists for standard genome sequencing and annotation.</title>
        <authorList>
            <consortium name="The Broad Institute Genomics Platform"/>
            <consortium name="The Broad Institute Genome Sequencing Center for Infectious Disease"/>
            <person name="Wu L."/>
            <person name="Ma J."/>
        </authorList>
    </citation>
    <scope>NUCLEOTIDE SEQUENCE [LARGE SCALE GENOMIC DNA]</scope>
    <source>
        <strain evidence="2">JCM 18657</strain>
    </source>
</reference>
<accession>A0ABW2V941</accession>
<keyword evidence="2" id="KW-1185">Reference proteome</keyword>
<evidence type="ECO:0000313" key="1">
    <source>
        <dbReference type="EMBL" id="MFC7751157.1"/>
    </source>
</evidence>
<dbReference type="Proteomes" id="UP001596528">
    <property type="component" value="Unassembled WGS sequence"/>
</dbReference>
<gene>
    <name evidence="1" type="ORF">ACFQWB_14655</name>
</gene>
<dbReference type="EMBL" id="JBHTGQ010000039">
    <property type="protein sequence ID" value="MFC7751157.1"/>
    <property type="molecule type" value="Genomic_DNA"/>
</dbReference>
<dbReference type="InterPro" id="IPR025906">
    <property type="entry name" value="YjfB_motility"/>
</dbReference>
<protein>
    <submittedName>
        <fullName evidence="1">YjfB family protein</fullName>
    </submittedName>
</protein>
<organism evidence="1 2">
    <name type="scientific">Paenibacillus thermoaerophilus</name>
    <dbReference type="NCBI Taxonomy" id="1215385"/>
    <lineage>
        <taxon>Bacteria</taxon>
        <taxon>Bacillati</taxon>
        <taxon>Bacillota</taxon>
        <taxon>Bacilli</taxon>
        <taxon>Bacillales</taxon>
        <taxon>Paenibacillaceae</taxon>
        <taxon>Paenibacillus</taxon>
    </lineage>
</organism>